<keyword evidence="2 8" id="KW-0723">Serine/threonine-protein kinase</keyword>
<organism evidence="12 13">
    <name type="scientific">Setaria digitata</name>
    <dbReference type="NCBI Taxonomy" id="48799"/>
    <lineage>
        <taxon>Eukaryota</taxon>
        <taxon>Metazoa</taxon>
        <taxon>Ecdysozoa</taxon>
        <taxon>Nematoda</taxon>
        <taxon>Chromadorea</taxon>
        <taxon>Rhabditida</taxon>
        <taxon>Spirurina</taxon>
        <taxon>Spiruromorpha</taxon>
        <taxon>Filarioidea</taxon>
        <taxon>Setariidae</taxon>
        <taxon>Setaria</taxon>
    </lineage>
</organism>
<reference evidence="13" key="1">
    <citation type="submission" date="2022-11" db="UniProtKB">
        <authorList>
            <consortium name="WormBaseParasite"/>
        </authorList>
    </citation>
    <scope>IDENTIFICATION</scope>
</reference>
<dbReference type="SUPFAM" id="SSF82615">
    <property type="entry name" value="Polo-box domain"/>
    <property type="match status" value="1"/>
</dbReference>
<evidence type="ECO:0000256" key="7">
    <source>
        <dbReference type="PROSITE-ProRule" id="PRU10141"/>
    </source>
</evidence>
<feature type="compositionally biased region" description="Polar residues" evidence="9">
    <location>
        <begin position="11"/>
        <end position="20"/>
    </location>
</feature>
<dbReference type="Gene3D" id="1.10.510.10">
    <property type="entry name" value="Transferase(Phosphotransferase) domain 1"/>
    <property type="match status" value="1"/>
</dbReference>
<dbReference type="InterPro" id="IPR000959">
    <property type="entry name" value="POLO_box_dom"/>
</dbReference>
<evidence type="ECO:0000256" key="4">
    <source>
        <dbReference type="ARBA" id="ARBA00022741"/>
    </source>
</evidence>
<dbReference type="WBParaSite" id="sdigi.contig796.g9781.t1">
    <property type="protein sequence ID" value="sdigi.contig796.g9781.t1"/>
    <property type="gene ID" value="sdigi.contig796.g9781"/>
</dbReference>
<evidence type="ECO:0000256" key="8">
    <source>
        <dbReference type="RuleBase" id="RU361162"/>
    </source>
</evidence>
<dbReference type="AlphaFoldDB" id="A0A915Q786"/>
<dbReference type="FunFam" id="3.30.200.20:FF:000042">
    <property type="entry name" value="Aurora kinase A"/>
    <property type="match status" value="1"/>
</dbReference>
<evidence type="ECO:0000256" key="9">
    <source>
        <dbReference type="SAM" id="MobiDB-lite"/>
    </source>
</evidence>
<evidence type="ECO:0000256" key="2">
    <source>
        <dbReference type="ARBA" id="ARBA00022527"/>
    </source>
</evidence>
<dbReference type="PROSITE" id="PS00108">
    <property type="entry name" value="PROTEIN_KINASE_ST"/>
    <property type="match status" value="1"/>
</dbReference>
<dbReference type="InterPro" id="IPR008271">
    <property type="entry name" value="Ser/Thr_kinase_AS"/>
</dbReference>
<dbReference type="PANTHER" id="PTHR24345">
    <property type="entry name" value="SERINE/THREONINE-PROTEIN KINASE PLK"/>
    <property type="match status" value="1"/>
</dbReference>
<keyword evidence="5 8" id="KW-0418">Kinase</keyword>
<feature type="region of interest" description="Disordered" evidence="9">
    <location>
        <begin position="1"/>
        <end position="27"/>
    </location>
</feature>
<evidence type="ECO:0000256" key="1">
    <source>
        <dbReference type="ARBA" id="ARBA00001946"/>
    </source>
</evidence>
<dbReference type="Gene3D" id="3.30.200.20">
    <property type="entry name" value="Phosphorylase Kinase, domain 1"/>
    <property type="match status" value="1"/>
</dbReference>
<evidence type="ECO:0000259" key="11">
    <source>
        <dbReference type="PROSITE" id="PS50078"/>
    </source>
</evidence>
<dbReference type="CDD" id="cd13118">
    <property type="entry name" value="POLO_box_1"/>
    <property type="match status" value="1"/>
</dbReference>
<dbReference type="PROSITE" id="PS00107">
    <property type="entry name" value="PROTEIN_KINASE_ATP"/>
    <property type="match status" value="1"/>
</dbReference>
<dbReference type="EC" id="2.7.11.21" evidence="8"/>
<dbReference type="Gene3D" id="3.30.1120.30">
    <property type="entry name" value="POLO box domain"/>
    <property type="match status" value="2"/>
</dbReference>
<keyword evidence="12" id="KW-1185">Reference proteome</keyword>
<keyword evidence="6 7" id="KW-0067">ATP-binding</keyword>
<dbReference type="PANTHER" id="PTHR24345:SF91">
    <property type="entry name" value="SERINE_THREONINE-PROTEIN KINASE PLK4"/>
    <property type="match status" value="1"/>
</dbReference>
<dbReference type="GO" id="GO:0004674">
    <property type="term" value="F:protein serine/threonine kinase activity"/>
    <property type="evidence" value="ECO:0007669"/>
    <property type="project" value="UniProtKB-KW"/>
</dbReference>
<dbReference type="SMART" id="SM00220">
    <property type="entry name" value="S_TKc"/>
    <property type="match status" value="1"/>
</dbReference>
<feature type="domain" description="Protein kinase" evidence="10">
    <location>
        <begin position="63"/>
        <end position="320"/>
    </location>
</feature>
<comment type="catalytic activity">
    <reaction evidence="8">
        <text>L-threonyl-[protein] + ATP = O-phospho-L-threonyl-[protein] + ADP + H(+)</text>
        <dbReference type="Rhea" id="RHEA:46608"/>
        <dbReference type="Rhea" id="RHEA-COMP:11060"/>
        <dbReference type="Rhea" id="RHEA-COMP:11605"/>
        <dbReference type="ChEBI" id="CHEBI:15378"/>
        <dbReference type="ChEBI" id="CHEBI:30013"/>
        <dbReference type="ChEBI" id="CHEBI:30616"/>
        <dbReference type="ChEBI" id="CHEBI:61977"/>
        <dbReference type="ChEBI" id="CHEBI:456216"/>
        <dbReference type="EC" id="2.7.11.21"/>
    </reaction>
</comment>
<dbReference type="InterPro" id="IPR011009">
    <property type="entry name" value="Kinase-like_dom_sf"/>
</dbReference>
<keyword evidence="3 8" id="KW-0808">Transferase</keyword>
<proteinExistence type="inferred from homology"/>
<dbReference type="GO" id="GO:0005524">
    <property type="term" value="F:ATP binding"/>
    <property type="evidence" value="ECO:0007669"/>
    <property type="project" value="UniProtKB-UniRule"/>
</dbReference>
<dbReference type="InterPro" id="IPR033701">
    <property type="entry name" value="POLO_box_1"/>
</dbReference>
<dbReference type="PROSITE" id="PS50011">
    <property type="entry name" value="PROTEIN_KINASE_DOM"/>
    <property type="match status" value="1"/>
</dbReference>
<dbReference type="InterPro" id="IPR036947">
    <property type="entry name" value="POLO_box_dom_sf"/>
</dbReference>
<evidence type="ECO:0000256" key="3">
    <source>
        <dbReference type="ARBA" id="ARBA00022679"/>
    </source>
</evidence>
<dbReference type="FunFam" id="1.10.510.10:FF:000571">
    <property type="entry name" value="Maternal embryonic leucine zipper kinase"/>
    <property type="match status" value="1"/>
</dbReference>
<evidence type="ECO:0000313" key="13">
    <source>
        <dbReference type="WBParaSite" id="sdigi.contig796.g9781.t1"/>
    </source>
</evidence>
<evidence type="ECO:0000256" key="6">
    <source>
        <dbReference type="ARBA" id="ARBA00022840"/>
    </source>
</evidence>
<evidence type="ECO:0000259" key="10">
    <source>
        <dbReference type="PROSITE" id="PS50011"/>
    </source>
</evidence>
<comment type="cofactor">
    <cofactor evidence="1">
        <name>Mg(2+)</name>
        <dbReference type="ChEBI" id="CHEBI:18420"/>
    </cofactor>
</comment>
<dbReference type="GO" id="GO:0005634">
    <property type="term" value="C:nucleus"/>
    <property type="evidence" value="ECO:0007669"/>
    <property type="project" value="TreeGrafter"/>
</dbReference>
<feature type="binding site" evidence="7">
    <location>
        <position position="92"/>
    </location>
    <ligand>
        <name>ATP</name>
        <dbReference type="ChEBI" id="CHEBI:30616"/>
    </ligand>
</feature>
<evidence type="ECO:0000313" key="12">
    <source>
        <dbReference type="Proteomes" id="UP000887581"/>
    </source>
</evidence>
<accession>A0A915Q786</accession>
<keyword evidence="4 7" id="KW-0547">Nucleotide-binding</keyword>
<dbReference type="SUPFAM" id="SSF56112">
    <property type="entry name" value="Protein kinase-like (PK-like)"/>
    <property type="match status" value="1"/>
</dbReference>
<dbReference type="InterPro" id="IPR017441">
    <property type="entry name" value="Protein_kinase_ATP_BS"/>
</dbReference>
<dbReference type="PROSITE" id="PS50078">
    <property type="entry name" value="POLO_BOX"/>
    <property type="match status" value="1"/>
</dbReference>
<dbReference type="Pfam" id="PF00069">
    <property type="entry name" value="Pkinase"/>
    <property type="match status" value="1"/>
</dbReference>
<name>A0A915Q786_9BILA</name>
<comment type="similarity">
    <text evidence="8">Belongs to the protein kinase superfamily. Ser/Thr protein kinase family. CDC5/Polo subfamily.</text>
</comment>
<sequence length="613" mass="69059">MAPKLKEQLDPCTSNGNHNNEYLDHPTSATATTGIGVAETTTVAVTTEVLPGILYEPHNYRYYTPTLYLGKGGFARCYAAKESPSTMEVALKIIPKSRLTKHSQLEKMRKEIAIHESLNHSNVVKFLNYFEDNINVYMVLELCRNGTLLCRIQNAPGGRLGDHSARIYLIQIVDAVIYLHERIGILHRDLKPGNVLLSHNDQVKLADFGLALKLSDLPYSSLNVCGTPNYLSPQVLKREGHSKESEAWSIGCILYCMLVGKPPFEADTLEKTYVKIASCDYSFPLKPKICSSAEDLISKLLILDTVVRMKVSAVKCHPYLCNKDTMGMQEPYLVKLKESDTLQSSKAAAFDQGFGGGCSIGDSGIGSEGCLNGRPRSISDCRALYKQLLLGYYTVYDEAPRPPDFQLNMVSKWVDYTNKYGFGCVLSDGTHCTLFVDNSSVSRRRAVEKETERYLMISDIGQDPWIFLEWTALDTINDQRLAKKVRIVELFSDYMDKELQPVYEHSSFRPQLDALVYQKRQSGVLLMFLALGTIQINFLESHEKLVINRDEHGRLLLTMIDRCIGFRTYHLLPYTATSTRPSCQKVQQLLNKACRLLEGEKAPLPRTYYATQC</sequence>
<protein>
    <recommendedName>
        <fullName evidence="8">Serine/threonine-protein kinase PLK</fullName>
        <ecNumber evidence="8">2.7.11.21</ecNumber>
    </recommendedName>
    <alternativeName>
        <fullName evidence="8">Polo-like kinase</fullName>
    </alternativeName>
</protein>
<feature type="domain" description="POLO box" evidence="11">
    <location>
        <begin position="409"/>
        <end position="497"/>
    </location>
</feature>
<dbReference type="InterPro" id="IPR000719">
    <property type="entry name" value="Prot_kinase_dom"/>
</dbReference>
<evidence type="ECO:0000256" key="5">
    <source>
        <dbReference type="ARBA" id="ARBA00022777"/>
    </source>
</evidence>
<dbReference type="Proteomes" id="UP000887581">
    <property type="component" value="Unplaced"/>
</dbReference>